<dbReference type="PANTHER" id="PTHR15138">
    <property type="entry name" value="TRANSCRIPTION INITIATION FACTOR TFIID SUBUNIT 4"/>
    <property type="match status" value="1"/>
</dbReference>
<comment type="similarity">
    <text evidence="2">Belongs to the TAF4 family.</text>
</comment>
<comment type="subcellular location">
    <subcellularLocation>
        <location evidence="1">Nucleus</location>
    </subcellularLocation>
</comment>
<dbReference type="InterPro" id="IPR045144">
    <property type="entry name" value="TAF4"/>
</dbReference>
<evidence type="ECO:0000256" key="6">
    <source>
        <dbReference type="SAM" id="MobiDB-lite"/>
    </source>
</evidence>
<feature type="signal peptide" evidence="7">
    <location>
        <begin position="1"/>
        <end position="26"/>
    </location>
</feature>
<proteinExistence type="inferred from homology"/>
<dbReference type="CDD" id="cd08045">
    <property type="entry name" value="HFD_TAF4"/>
    <property type="match status" value="1"/>
</dbReference>
<keyword evidence="10" id="KW-1185">Reference proteome</keyword>
<evidence type="ECO:0000259" key="8">
    <source>
        <dbReference type="PROSITE" id="PS51119"/>
    </source>
</evidence>
<dbReference type="InterPro" id="IPR009072">
    <property type="entry name" value="Histone-fold"/>
</dbReference>
<accession>A0AAW1BNK0</accession>
<dbReference type="GO" id="GO:0003677">
    <property type="term" value="F:DNA binding"/>
    <property type="evidence" value="ECO:0007669"/>
    <property type="project" value="TreeGrafter"/>
</dbReference>
<dbReference type="GO" id="GO:0005669">
    <property type="term" value="C:transcription factor TFIID complex"/>
    <property type="evidence" value="ECO:0007669"/>
    <property type="project" value="InterPro"/>
</dbReference>
<feature type="region of interest" description="Disordered" evidence="6">
    <location>
        <begin position="207"/>
        <end position="226"/>
    </location>
</feature>
<keyword evidence="3" id="KW-0805">Transcription regulation</keyword>
<dbReference type="FunFam" id="1.10.20.10:FF:000015">
    <property type="entry name" value="Transcription initiation factor TFIID subunit 4B"/>
    <property type="match status" value="1"/>
</dbReference>
<dbReference type="AlphaFoldDB" id="A0AAW1BNK0"/>
<dbReference type="EMBL" id="JAOTOJ010000003">
    <property type="protein sequence ID" value="KAK9403350.1"/>
    <property type="molecule type" value="Genomic_DNA"/>
</dbReference>
<dbReference type="SMART" id="SM00549">
    <property type="entry name" value="TAFH"/>
    <property type="match status" value="1"/>
</dbReference>
<feature type="chain" id="PRO_5043340210" evidence="7">
    <location>
        <begin position="27"/>
        <end position="925"/>
    </location>
</feature>
<dbReference type="GO" id="GO:0006355">
    <property type="term" value="P:regulation of DNA-templated transcription"/>
    <property type="evidence" value="ECO:0007669"/>
    <property type="project" value="UniProtKB-ARBA"/>
</dbReference>
<evidence type="ECO:0000256" key="5">
    <source>
        <dbReference type="ARBA" id="ARBA00023242"/>
    </source>
</evidence>
<dbReference type="PANTHER" id="PTHR15138:SF17">
    <property type="entry name" value="TRANSCRIPTION INITIATION FACTOR TFIID SUBUNIT 4B"/>
    <property type="match status" value="1"/>
</dbReference>
<dbReference type="SUPFAM" id="SSF47113">
    <property type="entry name" value="Histone-fold"/>
    <property type="match status" value="1"/>
</dbReference>
<protein>
    <submittedName>
        <fullName evidence="9">Transcription initiation factor TFIID subunit 4B</fullName>
    </submittedName>
</protein>
<comment type="caution">
    <text evidence="9">The sequence shown here is derived from an EMBL/GenBank/DDBJ whole genome shotgun (WGS) entry which is preliminary data.</text>
</comment>
<organism evidence="9 10">
    <name type="scientific">Crotalus adamanteus</name>
    <name type="common">Eastern diamondback rattlesnake</name>
    <dbReference type="NCBI Taxonomy" id="8729"/>
    <lineage>
        <taxon>Eukaryota</taxon>
        <taxon>Metazoa</taxon>
        <taxon>Chordata</taxon>
        <taxon>Craniata</taxon>
        <taxon>Vertebrata</taxon>
        <taxon>Euteleostomi</taxon>
        <taxon>Lepidosauria</taxon>
        <taxon>Squamata</taxon>
        <taxon>Bifurcata</taxon>
        <taxon>Unidentata</taxon>
        <taxon>Episquamata</taxon>
        <taxon>Toxicofera</taxon>
        <taxon>Serpentes</taxon>
        <taxon>Colubroidea</taxon>
        <taxon>Viperidae</taxon>
        <taxon>Crotalinae</taxon>
        <taxon>Crotalus</taxon>
    </lineage>
</organism>
<evidence type="ECO:0000256" key="7">
    <source>
        <dbReference type="SAM" id="SignalP"/>
    </source>
</evidence>
<name>A0AAW1BNK0_CROAD</name>
<reference evidence="9 10" key="1">
    <citation type="journal article" date="2024" name="Proc. Natl. Acad. Sci. U.S.A.">
        <title>The genetic regulatory architecture and epigenomic basis for age-related changes in rattlesnake venom.</title>
        <authorList>
            <person name="Hogan M.P."/>
            <person name="Holding M.L."/>
            <person name="Nystrom G.S."/>
            <person name="Colston T.J."/>
            <person name="Bartlett D.A."/>
            <person name="Mason A.J."/>
            <person name="Ellsworth S.A."/>
            <person name="Rautsaw R.M."/>
            <person name="Lawrence K.C."/>
            <person name="Strickland J.L."/>
            <person name="He B."/>
            <person name="Fraser P."/>
            <person name="Margres M.J."/>
            <person name="Gilbert D.M."/>
            <person name="Gibbs H.L."/>
            <person name="Parkinson C.L."/>
            <person name="Rokyta D.R."/>
        </authorList>
    </citation>
    <scope>NUCLEOTIDE SEQUENCE [LARGE SCALE GENOMIC DNA]</scope>
    <source>
        <strain evidence="9">DRR0105</strain>
    </source>
</reference>
<dbReference type="Proteomes" id="UP001474421">
    <property type="component" value="Unassembled WGS sequence"/>
</dbReference>
<dbReference type="GO" id="GO:0046982">
    <property type="term" value="F:protein heterodimerization activity"/>
    <property type="evidence" value="ECO:0007669"/>
    <property type="project" value="InterPro"/>
</dbReference>
<dbReference type="InterPro" id="IPR037249">
    <property type="entry name" value="TAFH/NHR1_dom_sf"/>
</dbReference>
<dbReference type="Gene3D" id="1.20.120.1110">
    <property type="entry name" value="TAFH/NHR1 domain"/>
    <property type="match status" value="1"/>
</dbReference>
<evidence type="ECO:0000256" key="3">
    <source>
        <dbReference type="ARBA" id="ARBA00023015"/>
    </source>
</evidence>
<dbReference type="Pfam" id="PF07531">
    <property type="entry name" value="TAFH"/>
    <property type="match status" value="1"/>
</dbReference>
<sequence length="925" mass="100235">MALLDFIAFFMGTLEWWCRVAPPAAARATCFLLPYPSGWRPEHPHVHACEEGEKGRRQQRRMRDRVVLCVRAGDSPAGFAAPLTAELLLSSRVPLAAAMLWNSLDCAASSSPAPYEAVLGRVMTPGPPEHALDTPVSAANGIQQLRAVLPAQRTIFSAFCPAIPTSSPARFVLNPVGAKLPLSFAPSFAPQPRVLPAPVEIKLAPSTPAQQLPKSSNMGGRQPAPLSGGLKPAQTTIQLPANFQIPQGTILVRSNTGQLMLISQQALLQTQSQTSNNTSVRCSIPPPTIKIQPVQSSGTQVLKVLTAPVKTLSWATHSVTSTVKKPAIIQSVASPNIGLTAKSQVAGSSAKPPVSDSPVLAFTSKPVADTGDSRATQPISYTEMLENVKKCKNFLTTLIKLASSGSQASQTGQTVKNLVQSLLEAKIEPEEFTKELYVELKSSPQPNLVPFLKKSLLALRQLMPNTETFIEQCLQQSVPQTASSAYPTASSTSSTVADRTFVTIASSQAATSVPSSPLQMSFPQMSVSAPCTTTSGSESLPLAEPACALAAGALSYQNDKSILSTQLIGGINTMKVIQPTSTAGETGAVSLQTSQPVKVKQLAVQQPSGSILRNVVKHQQGSSVPIVNKLCEKRPLNAFIQGSIVKQITLAGNKIVSLEASPVQRNKIKENGATSFREEDDINDVASMAGVNLSEEHACILATNSEAIGTILCSCPEKLLLSSEALQKRILKKGKRHDIMEVNSDVLNLISHATQERLRGLLEKLTLIAQHRIRTYKGNDEYILSNDTRSQLQFLEQLDQVEKRRKDEEEKEQLLWAAKSRCNKEDPEQLRLKQKAKEMQQLEFAQMQQREANRAALEALGPRKKRPLDSSSSFSGLEGFNRSSGLAKSYLWPRITRICLRDLIFCLEQEKETKHSLILYQALLK</sequence>
<evidence type="ECO:0000256" key="1">
    <source>
        <dbReference type="ARBA" id="ARBA00004123"/>
    </source>
</evidence>
<dbReference type="GO" id="GO:0006367">
    <property type="term" value="P:transcription initiation at RNA polymerase II promoter"/>
    <property type="evidence" value="ECO:0007669"/>
    <property type="project" value="TreeGrafter"/>
</dbReference>
<gene>
    <name evidence="9" type="ORF">NXF25_008177</name>
</gene>
<evidence type="ECO:0000313" key="10">
    <source>
        <dbReference type="Proteomes" id="UP001474421"/>
    </source>
</evidence>
<dbReference type="InterPro" id="IPR003894">
    <property type="entry name" value="TAFH_NHR1"/>
</dbReference>
<dbReference type="SUPFAM" id="SSF158553">
    <property type="entry name" value="TAFH domain-like"/>
    <property type="match status" value="1"/>
</dbReference>
<keyword evidence="4" id="KW-0804">Transcription</keyword>
<dbReference type="PROSITE" id="PS51119">
    <property type="entry name" value="TAFH"/>
    <property type="match status" value="1"/>
</dbReference>
<dbReference type="Gene3D" id="1.10.20.10">
    <property type="entry name" value="Histone, subunit A"/>
    <property type="match status" value="1"/>
</dbReference>
<feature type="compositionally biased region" description="Polar residues" evidence="6">
    <location>
        <begin position="207"/>
        <end position="219"/>
    </location>
</feature>
<dbReference type="InterPro" id="IPR007900">
    <property type="entry name" value="TAF4_C"/>
</dbReference>
<keyword evidence="7" id="KW-0732">Signal</keyword>
<evidence type="ECO:0000256" key="4">
    <source>
        <dbReference type="ARBA" id="ARBA00023163"/>
    </source>
</evidence>
<keyword evidence="5" id="KW-0539">Nucleus</keyword>
<evidence type="ECO:0000256" key="2">
    <source>
        <dbReference type="ARBA" id="ARBA00006178"/>
    </source>
</evidence>
<dbReference type="Pfam" id="PF05236">
    <property type="entry name" value="TAF4"/>
    <property type="match status" value="1"/>
</dbReference>
<dbReference type="GO" id="GO:0016251">
    <property type="term" value="F:RNA polymerase II general transcription initiation factor activity"/>
    <property type="evidence" value="ECO:0007669"/>
    <property type="project" value="TreeGrafter"/>
</dbReference>
<feature type="domain" description="TAFH" evidence="8">
    <location>
        <begin position="385"/>
        <end position="482"/>
    </location>
</feature>
<evidence type="ECO:0000313" key="9">
    <source>
        <dbReference type="EMBL" id="KAK9403350.1"/>
    </source>
</evidence>